<dbReference type="EMBL" id="LAZR01046139">
    <property type="protein sequence ID" value="KKK97237.1"/>
    <property type="molecule type" value="Genomic_DNA"/>
</dbReference>
<organism evidence="1">
    <name type="scientific">marine sediment metagenome</name>
    <dbReference type="NCBI Taxonomy" id="412755"/>
    <lineage>
        <taxon>unclassified sequences</taxon>
        <taxon>metagenomes</taxon>
        <taxon>ecological metagenomes</taxon>
    </lineage>
</organism>
<feature type="non-terminal residue" evidence="1">
    <location>
        <position position="1"/>
    </location>
</feature>
<proteinExistence type="predicted"/>
<name>A0A0F8ZTN1_9ZZZZ</name>
<gene>
    <name evidence="1" type="ORF">LCGC14_2654750</name>
</gene>
<sequence>KLSATGPLGPYLCKFPSNPFVSLDTAGVECGTKDNPPCAGGGWYFNTRTGKLSANDLSHRGL</sequence>
<dbReference type="AlphaFoldDB" id="A0A0F8ZTN1"/>
<protein>
    <submittedName>
        <fullName evidence="1">Uncharacterized protein</fullName>
    </submittedName>
</protein>
<evidence type="ECO:0000313" key="1">
    <source>
        <dbReference type="EMBL" id="KKK97237.1"/>
    </source>
</evidence>
<accession>A0A0F8ZTN1</accession>
<reference evidence="1" key="1">
    <citation type="journal article" date="2015" name="Nature">
        <title>Complex archaea that bridge the gap between prokaryotes and eukaryotes.</title>
        <authorList>
            <person name="Spang A."/>
            <person name="Saw J.H."/>
            <person name="Jorgensen S.L."/>
            <person name="Zaremba-Niedzwiedzka K."/>
            <person name="Martijn J."/>
            <person name="Lind A.E."/>
            <person name="van Eijk R."/>
            <person name="Schleper C."/>
            <person name="Guy L."/>
            <person name="Ettema T.J."/>
        </authorList>
    </citation>
    <scope>NUCLEOTIDE SEQUENCE</scope>
</reference>
<comment type="caution">
    <text evidence="1">The sequence shown here is derived from an EMBL/GenBank/DDBJ whole genome shotgun (WGS) entry which is preliminary data.</text>
</comment>